<proteinExistence type="predicted"/>
<name>A0ABV8HWM9_9ACTN</name>
<feature type="domain" description="Thioesterase" evidence="2">
    <location>
        <begin position="60"/>
        <end position="137"/>
    </location>
</feature>
<dbReference type="EMBL" id="JBHSBB010000050">
    <property type="protein sequence ID" value="MFC4036488.1"/>
    <property type="molecule type" value="Genomic_DNA"/>
</dbReference>
<evidence type="ECO:0000259" key="2">
    <source>
        <dbReference type="Pfam" id="PF03061"/>
    </source>
</evidence>
<organism evidence="3 4">
    <name type="scientific">Streptomyces polygonati</name>
    <dbReference type="NCBI Taxonomy" id="1617087"/>
    <lineage>
        <taxon>Bacteria</taxon>
        <taxon>Bacillati</taxon>
        <taxon>Actinomycetota</taxon>
        <taxon>Actinomycetes</taxon>
        <taxon>Kitasatosporales</taxon>
        <taxon>Streptomycetaceae</taxon>
        <taxon>Streptomyces</taxon>
    </lineage>
</organism>
<comment type="caution">
    <text evidence="3">The sequence shown here is derived from an EMBL/GenBank/DDBJ whole genome shotgun (WGS) entry which is preliminary data.</text>
</comment>
<dbReference type="GO" id="GO:0016787">
    <property type="term" value="F:hydrolase activity"/>
    <property type="evidence" value="ECO:0007669"/>
    <property type="project" value="UniProtKB-KW"/>
</dbReference>
<dbReference type="Gene3D" id="3.10.129.10">
    <property type="entry name" value="Hotdog Thioesterase"/>
    <property type="match status" value="1"/>
</dbReference>
<evidence type="ECO:0000313" key="4">
    <source>
        <dbReference type="Proteomes" id="UP001595765"/>
    </source>
</evidence>
<dbReference type="Proteomes" id="UP001595765">
    <property type="component" value="Unassembled WGS sequence"/>
</dbReference>
<dbReference type="PANTHER" id="PTHR43240:SF1">
    <property type="entry name" value="BLR5584 PROTEIN"/>
    <property type="match status" value="1"/>
</dbReference>
<accession>A0ABV8HWM9</accession>
<protein>
    <submittedName>
        <fullName evidence="3">PaaI family thioesterase</fullName>
        <ecNumber evidence="3">3.1.2.-</ecNumber>
    </submittedName>
</protein>
<dbReference type="Pfam" id="PF03061">
    <property type="entry name" value="4HBT"/>
    <property type="match status" value="1"/>
</dbReference>
<keyword evidence="4" id="KW-1185">Reference proteome</keyword>
<evidence type="ECO:0000313" key="3">
    <source>
        <dbReference type="EMBL" id="MFC4036488.1"/>
    </source>
</evidence>
<dbReference type="RefSeq" id="WP_386438417.1">
    <property type="nucleotide sequence ID" value="NZ_JBHSBB010000050.1"/>
</dbReference>
<dbReference type="InterPro" id="IPR003736">
    <property type="entry name" value="PAAI_dom"/>
</dbReference>
<sequence length="149" mass="15251">MVTAAGAAGRSGLEFMRAMAGGEIPPPPILHTLGMRLESVAEGEAVFSLEPAEFHYNPIGSVHGGVYATLLDSAAGCAVQTRLPAGTGYTSLDLGVKFLGAIRVGSGTLRCTGRVVHLGRRTALAEARIESADGRLLATATSSCLLLTA</sequence>
<dbReference type="NCBIfam" id="TIGR00369">
    <property type="entry name" value="unchar_dom_1"/>
    <property type="match status" value="1"/>
</dbReference>
<keyword evidence="1 3" id="KW-0378">Hydrolase</keyword>
<reference evidence="4" key="1">
    <citation type="journal article" date="2019" name="Int. J. Syst. Evol. Microbiol.">
        <title>The Global Catalogue of Microorganisms (GCM) 10K type strain sequencing project: providing services to taxonomists for standard genome sequencing and annotation.</title>
        <authorList>
            <consortium name="The Broad Institute Genomics Platform"/>
            <consortium name="The Broad Institute Genome Sequencing Center for Infectious Disease"/>
            <person name="Wu L."/>
            <person name="Ma J."/>
        </authorList>
    </citation>
    <scope>NUCLEOTIDE SEQUENCE [LARGE SCALE GENOMIC DNA]</scope>
    <source>
        <strain evidence="4">CGMCC 4.7237</strain>
    </source>
</reference>
<dbReference type="CDD" id="cd03443">
    <property type="entry name" value="PaaI_thioesterase"/>
    <property type="match status" value="1"/>
</dbReference>
<dbReference type="SUPFAM" id="SSF54637">
    <property type="entry name" value="Thioesterase/thiol ester dehydrase-isomerase"/>
    <property type="match status" value="1"/>
</dbReference>
<gene>
    <name evidence="3" type="ORF">ACFO3J_34370</name>
</gene>
<dbReference type="EC" id="3.1.2.-" evidence="3"/>
<dbReference type="PANTHER" id="PTHR43240">
    <property type="entry name" value="1,4-DIHYDROXY-2-NAPHTHOYL-COA THIOESTERASE 1"/>
    <property type="match status" value="1"/>
</dbReference>
<dbReference type="InterPro" id="IPR006683">
    <property type="entry name" value="Thioestr_dom"/>
</dbReference>
<dbReference type="InterPro" id="IPR029069">
    <property type="entry name" value="HotDog_dom_sf"/>
</dbReference>
<evidence type="ECO:0000256" key="1">
    <source>
        <dbReference type="ARBA" id="ARBA00022801"/>
    </source>
</evidence>